<sequence length="72" mass="7739">MQKHHTYGMAVFASGSMQQLQTDAEICATAKTTENIVPISSSAPSDFFQLTNLSPHTPLPLPTNINVPNAEP</sequence>
<accession>A0A0D0DC00</accession>
<dbReference type="InParanoid" id="A0A0D0DC00"/>
<keyword evidence="2" id="KW-1185">Reference proteome</keyword>
<reference evidence="1 2" key="1">
    <citation type="submission" date="2014-04" db="EMBL/GenBank/DDBJ databases">
        <authorList>
            <consortium name="DOE Joint Genome Institute"/>
            <person name="Kuo A."/>
            <person name="Kohler A."/>
            <person name="Jargeat P."/>
            <person name="Nagy L.G."/>
            <person name="Floudas D."/>
            <person name="Copeland A."/>
            <person name="Barry K.W."/>
            <person name="Cichocki N."/>
            <person name="Veneault-Fourrey C."/>
            <person name="LaButti K."/>
            <person name="Lindquist E.A."/>
            <person name="Lipzen A."/>
            <person name="Lundell T."/>
            <person name="Morin E."/>
            <person name="Murat C."/>
            <person name="Sun H."/>
            <person name="Tunlid A."/>
            <person name="Henrissat B."/>
            <person name="Grigoriev I.V."/>
            <person name="Hibbett D.S."/>
            <person name="Martin F."/>
            <person name="Nordberg H.P."/>
            <person name="Cantor M.N."/>
            <person name="Hua S.X."/>
        </authorList>
    </citation>
    <scope>NUCLEOTIDE SEQUENCE [LARGE SCALE GENOMIC DNA]</scope>
    <source>
        <strain evidence="1 2">Ve08.2h10</strain>
    </source>
</reference>
<dbReference type="EMBL" id="KN825756">
    <property type="protein sequence ID" value="KIK81656.1"/>
    <property type="molecule type" value="Genomic_DNA"/>
</dbReference>
<dbReference type="AlphaFoldDB" id="A0A0D0DC00"/>
<reference evidence="2" key="2">
    <citation type="submission" date="2015-01" db="EMBL/GenBank/DDBJ databases">
        <title>Evolutionary Origins and Diversification of the Mycorrhizal Mutualists.</title>
        <authorList>
            <consortium name="DOE Joint Genome Institute"/>
            <consortium name="Mycorrhizal Genomics Consortium"/>
            <person name="Kohler A."/>
            <person name="Kuo A."/>
            <person name="Nagy L.G."/>
            <person name="Floudas D."/>
            <person name="Copeland A."/>
            <person name="Barry K.W."/>
            <person name="Cichocki N."/>
            <person name="Veneault-Fourrey C."/>
            <person name="LaButti K."/>
            <person name="Lindquist E.A."/>
            <person name="Lipzen A."/>
            <person name="Lundell T."/>
            <person name="Morin E."/>
            <person name="Murat C."/>
            <person name="Riley R."/>
            <person name="Ohm R."/>
            <person name="Sun H."/>
            <person name="Tunlid A."/>
            <person name="Henrissat B."/>
            <person name="Grigoriev I.V."/>
            <person name="Hibbett D.S."/>
            <person name="Martin F."/>
        </authorList>
    </citation>
    <scope>NUCLEOTIDE SEQUENCE [LARGE SCALE GENOMIC DNA]</scope>
    <source>
        <strain evidence="2">Ve08.2h10</strain>
    </source>
</reference>
<dbReference type="HOGENOM" id="CLU_2722957_0_0_1"/>
<organism evidence="1 2">
    <name type="scientific">Paxillus rubicundulus Ve08.2h10</name>
    <dbReference type="NCBI Taxonomy" id="930991"/>
    <lineage>
        <taxon>Eukaryota</taxon>
        <taxon>Fungi</taxon>
        <taxon>Dikarya</taxon>
        <taxon>Basidiomycota</taxon>
        <taxon>Agaricomycotina</taxon>
        <taxon>Agaricomycetes</taxon>
        <taxon>Agaricomycetidae</taxon>
        <taxon>Boletales</taxon>
        <taxon>Paxilineae</taxon>
        <taxon>Paxillaceae</taxon>
        <taxon>Paxillus</taxon>
    </lineage>
</organism>
<name>A0A0D0DC00_9AGAM</name>
<evidence type="ECO:0000313" key="1">
    <source>
        <dbReference type="EMBL" id="KIK81656.1"/>
    </source>
</evidence>
<proteinExistence type="predicted"/>
<gene>
    <name evidence="1" type="ORF">PAXRUDRAFT_832705</name>
</gene>
<evidence type="ECO:0000313" key="2">
    <source>
        <dbReference type="Proteomes" id="UP000054538"/>
    </source>
</evidence>
<dbReference type="Proteomes" id="UP000054538">
    <property type="component" value="Unassembled WGS sequence"/>
</dbReference>
<protein>
    <submittedName>
        <fullName evidence="1">Uncharacterized protein</fullName>
    </submittedName>
</protein>